<dbReference type="EMBL" id="KM056348">
    <property type="protein sequence ID" value="AIQ78314.1"/>
    <property type="molecule type" value="Viral_cRNA"/>
</dbReference>
<dbReference type="Gene3D" id="2.60.40.1690">
    <property type="entry name" value="Head and neck region of the ectodomain of NDV fusion glycoprotein"/>
    <property type="match status" value="1"/>
</dbReference>
<gene>
    <name evidence="21" type="primary">F</name>
</gene>
<evidence type="ECO:0000256" key="20">
    <source>
        <dbReference type="RuleBase" id="RU003705"/>
    </source>
</evidence>
<evidence type="ECO:0000256" key="17">
    <source>
        <dbReference type="ARBA" id="ARBA00023180"/>
    </source>
</evidence>
<evidence type="ECO:0000256" key="6">
    <source>
        <dbReference type="ARBA" id="ARBA00022595"/>
    </source>
</evidence>
<dbReference type="InterPro" id="IPR000776">
    <property type="entry name" value="Fusion_F0_Paramyxovir"/>
</dbReference>
<keyword evidence="5" id="KW-1169">Fusion of virus membrane with host cell membrane</keyword>
<evidence type="ECO:0000256" key="15">
    <source>
        <dbReference type="ARBA" id="ARBA00023139"/>
    </source>
</evidence>
<evidence type="ECO:0000256" key="3">
    <source>
        <dbReference type="ARBA" id="ARBA00022506"/>
    </source>
</evidence>
<name>A0A089MWT2_NCDV</name>
<evidence type="ECO:0000256" key="5">
    <source>
        <dbReference type="ARBA" id="ARBA00022521"/>
    </source>
</evidence>
<dbReference type="SUPFAM" id="SSF69922">
    <property type="entry name" value="Head and neck region of the ectodomain of NDV fusion glycoprotein"/>
    <property type="match status" value="1"/>
</dbReference>
<evidence type="ECO:0000256" key="4">
    <source>
        <dbReference type="ARBA" id="ARBA00022511"/>
    </source>
</evidence>
<evidence type="ECO:0000313" key="22">
    <source>
        <dbReference type="Proteomes" id="UP000105051"/>
    </source>
</evidence>
<keyword evidence="12 20" id="KW-1133">Transmembrane helix</keyword>
<keyword evidence="17" id="KW-0325">Glycoprotein</keyword>
<comment type="subcellular location">
    <subcellularLocation>
        <location evidence="20">Virion membrane</location>
        <topology evidence="20">Single-pass type I membrane protein</topology>
    </subcellularLocation>
    <subcellularLocation>
        <location evidence="20">Host cell membrane</location>
        <topology evidence="20">Single-pass membrane protein</topology>
    </subcellularLocation>
</comment>
<evidence type="ECO:0000256" key="16">
    <source>
        <dbReference type="ARBA" id="ARBA00023157"/>
    </source>
</evidence>
<dbReference type="Proteomes" id="UP000105051">
    <property type="component" value="Genome"/>
</dbReference>
<keyword evidence="7 20" id="KW-0812">Transmembrane</keyword>
<evidence type="ECO:0000256" key="2">
    <source>
        <dbReference type="ARBA" id="ARBA00016586"/>
    </source>
</evidence>
<evidence type="ECO:0000256" key="7">
    <source>
        <dbReference type="ARBA" id="ARBA00022692"/>
    </source>
</evidence>
<evidence type="ECO:0000256" key="10">
    <source>
        <dbReference type="ARBA" id="ARBA00022870"/>
    </source>
</evidence>
<keyword evidence="19" id="KW-1160">Virus entry into host cell</keyword>
<dbReference type="GO" id="GO:0055036">
    <property type="term" value="C:virion membrane"/>
    <property type="evidence" value="ECO:0007669"/>
    <property type="project" value="UniProtKB-SubCell"/>
</dbReference>
<evidence type="ECO:0000256" key="1">
    <source>
        <dbReference type="ARBA" id="ARBA00008211"/>
    </source>
</evidence>
<reference evidence="21 22" key="1">
    <citation type="submission" date="2014-06" db="EMBL/GenBank/DDBJ databases">
        <title>Molecular and phylogenetic characterization of velogenic Newcastle disease virus isolates in India reveals presence of II, IV and XIII genotypes.</title>
        <authorList>
            <person name="Jakhesara S.J."/>
            <person name="Patel H.S."/>
            <person name="Jhala M.K."/>
            <person name="Prajapati K.S."/>
            <person name="Joshi C.G."/>
        </authorList>
    </citation>
    <scope>NUCLEOTIDE SEQUENCE [LARGE SCALE GENOMIC DNA]</scope>
    <source>
        <strain evidence="21">Ndv40/sarsa/04/2013</strain>
    </source>
</reference>
<keyword evidence="14 20" id="KW-0472">Membrane</keyword>
<accession>A0A089MWT2</accession>
<evidence type="ECO:0000256" key="19">
    <source>
        <dbReference type="ARBA" id="ARBA00023296"/>
    </source>
</evidence>
<evidence type="ECO:0000256" key="11">
    <source>
        <dbReference type="ARBA" id="ARBA00022879"/>
    </source>
</evidence>
<evidence type="ECO:0000256" key="9">
    <source>
        <dbReference type="ARBA" id="ARBA00022844"/>
    </source>
</evidence>
<feature type="transmembrane region" description="Helical" evidence="20">
    <location>
        <begin position="501"/>
        <end position="527"/>
    </location>
</feature>
<keyword evidence="6" id="KW-1162">Viral penetration into host cytoplasm</keyword>
<keyword evidence="3" id="KW-1168">Fusion of virus membrane with host membrane</keyword>
<dbReference type="GO" id="GO:0046718">
    <property type="term" value="P:symbiont entry into host cell"/>
    <property type="evidence" value="ECO:0007669"/>
    <property type="project" value="UniProtKB-KW"/>
</dbReference>
<dbReference type="Pfam" id="PF00523">
    <property type="entry name" value="Fusion_gly"/>
    <property type="match status" value="1"/>
</dbReference>
<evidence type="ECO:0000256" key="14">
    <source>
        <dbReference type="ARBA" id="ARBA00023136"/>
    </source>
</evidence>
<keyword evidence="9" id="KW-0946">Virion</keyword>
<dbReference type="Gene3D" id="2.40.490.10">
    <property type="entry name" value="Newcastle disease virus like domain"/>
    <property type="match status" value="1"/>
</dbReference>
<protein>
    <recommendedName>
        <fullName evidence="2 20">Fusion glycoprotein F0</fullName>
    </recommendedName>
</protein>
<keyword evidence="11 20" id="KW-0261">Viral envelope protein</keyword>
<keyword evidence="4" id="KW-1032">Host cell membrane</keyword>
<dbReference type="Gene3D" id="1.10.287.2480">
    <property type="match status" value="1"/>
</dbReference>
<evidence type="ECO:0000256" key="12">
    <source>
        <dbReference type="ARBA" id="ARBA00022989"/>
    </source>
</evidence>
<keyword evidence="18" id="KW-0449">Lipoprotein</keyword>
<comment type="subunit">
    <text evidence="20">Homotrimer of disulfide-linked F1-F2.</text>
</comment>
<dbReference type="SUPFAM" id="SSF58069">
    <property type="entry name" value="Virus ectodomain"/>
    <property type="match status" value="1"/>
</dbReference>
<keyword evidence="13" id="KW-0175">Coiled coil</keyword>
<comment type="similarity">
    <text evidence="1 20">Belongs to the paramyxoviruses fusion glycoprotein family.</text>
</comment>
<sequence>MGSKPSTRISVPLGLITRVMLILSCVCLTSSLDGRPLAAAGIVVTGDKAVNIYTSSQTGSIIVKLLPNIPKDKEACAKAPLEAYNRTLTTLLTPLGDSIRRIQESVSTSGGRRQKRFIGAVIGSVALGVATAAQITAAAALIQANQNAANILRLKESIAATNEAVHEVTDGLSQLAVAVGKMQQFVNDQFNNTVRELDCIKITQQVGVELNLYLTELTTVFGPQITSPALTQLTIQALYNLAGSNTDYLLTKLGVGNNQLSSLIGSGLITGYPVLYDSQTQILGIQVNLPSVGSLNNMRATYLETLSVSTTKGFASALVPKVVTQVGSVIEELDTSYCIESNLDLYCTRIVTFPMSPGIYSCLSGNTSACMYSKTEGALTTPYMTLKGSVIANCKITTCRCADPPGIISQNYGEAVSLIDRHSCNVLSLDGITLRLSGEFDATYQKNISILESQVIVTGNLDISTELGNVNNSISNALDKLAESNSKLDKVNVRLTSTPVLITYIVLTAISLAFGALSLVLACYLMYKQKAQQKTLLWLGNNTLDQMRATTRA</sequence>
<keyword evidence="8" id="KW-0732">Signal</keyword>
<dbReference type="GO" id="GO:0020002">
    <property type="term" value="C:host cell plasma membrane"/>
    <property type="evidence" value="ECO:0007669"/>
    <property type="project" value="UniProtKB-SubCell"/>
</dbReference>
<keyword evidence="10" id="KW-1043">Host membrane</keyword>
<evidence type="ECO:0000256" key="8">
    <source>
        <dbReference type="ARBA" id="ARBA00022729"/>
    </source>
</evidence>
<evidence type="ECO:0000256" key="18">
    <source>
        <dbReference type="ARBA" id="ARBA00023288"/>
    </source>
</evidence>
<evidence type="ECO:0000313" key="21">
    <source>
        <dbReference type="EMBL" id="AIQ78314.1"/>
    </source>
</evidence>
<evidence type="ECO:0000256" key="13">
    <source>
        <dbReference type="ARBA" id="ARBA00023054"/>
    </source>
</evidence>
<organism evidence="21 22">
    <name type="scientific">Avian paramyxovirus 1</name>
    <name type="common">NDV</name>
    <name type="synonym">Avian orthoavulavirus 1</name>
    <dbReference type="NCBI Taxonomy" id="2560319"/>
    <lineage>
        <taxon>Viruses</taxon>
        <taxon>Riboviria</taxon>
        <taxon>Orthornavirae</taxon>
        <taxon>Negarnaviricota</taxon>
        <taxon>Haploviricotina</taxon>
        <taxon>Monjiviricetes</taxon>
        <taxon>Mononegavirales</taxon>
        <taxon>Paramyxoviridae</taxon>
        <taxon>Avulavirinae</taxon>
        <taxon>Orthoavulavirus</taxon>
        <taxon>Orthoavulavirus javaense</taxon>
    </lineage>
</organism>
<proteinExistence type="inferred from homology"/>
<keyword evidence="15" id="KW-0564">Palmitate</keyword>
<dbReference type="GO" id="GO:0019064">
    <property type="term" value="P:fusion of virus membrane with host plasma membrane"/>
    <property type="evidence" value="ECO:0007669"/>
    <property type="project" value="UniProtKB-KW"/>
</dbReference>
<dbReference type="GO" id="GO:0019031">
    <property type="term" value="C:viral envelope"/>
    <property type="evidence" value="ECO:0007669"/>
    <property type="project" value="UniProtKB-KW"/>
</dbReference>
<dbReference type="Gene3D" id="6.10.10.110">
    <property type="match status" value="1"/>
</dbReference>
<keyword evidence="16" id="KW-1015">Disulfide bond</keyword>